<comment type="caution">
    <text evidence="1">The sequence shown here is derived from an EMBL/GenBank/DDBJ whole genome shotgun (WGS) entry which is preliminary data.</text>
</comment>
<sequence>MTPLAFEPLSDEETDELDHFMLYEAKCDEGMTLDTLDGYLHAIAIGPKTLMPRQWMPLIWGKGDSMMPPVESIEKLNQILGLIMRMFNSVISGLEEDPPEIYPHWCVQVYRGREYDDAEGWAYGFTQGVHLCQAEWASLLQTPQGQAWYRPIGLLGEDDFVPEQDALTKTPAMRSKLALQIPEAVVAMHRYWLPYRRAVYEREVAK</sequence>
<dbReference type="Proteomes" id="UP001321700">
    <property type="component" value="Unassembled WGS sequence"/>
</dbReference>
<evidence type="ECO:0000313" key="2">
    <source>
        <dbReference type="Proteomes" id="UP001321700"/>
    </source>
</evidence>
<protein>
    <submittedName>
        <fullName evidence="1">YecA family protein</fullName>
    </submittedName>
</protein>
<name>A0ABU3KU06_9BURK</name>
<dbReference type="Pfam" id="PF03695">
    <property type="entry name" value="UPF0149"/>
    <property type="match status" value="1"/>
</dbReference>
<dbReference type="NCBIfam" id="TIGR02292">
    <property type="entry name" value="ygfB_yecA"/>
    <property type="match status" value="1"/>
</dbReference>
<evidence type="ECO:0000313" key="1">
    <source>
        <dbReference type="EMBL" id="MDT7520798.1"/>
    </source>
</evidence>
<gene>
    <name evidence="1" type="ORF">RAE19_19385</name>
</gene>
<dbReference type="EMBL" id="JAVBIK010000003">
    <property type="protein sequence ID" value="MDT7520798.1"/>
    <property type="molecule type" value="Genomic_DNA"/>
</dbReference>
<dbReference type="InterPro" id="IPR011978">
    <property type="entry name" value="YgfB-like"/>
</dbReference>
<accession>A0ABU3KU06</accession>
<keyword evidence="2" id="KW-1185">Reference proteome</keyword>
<dbReference type="RefSeq" id="WP_313876446.1">
    <property type="nucleotide sequence ID" value="NZ_JAVBIK010000003.1"/>
</dbReference>
<reference evidence="1 2" key="1">
    <citation type="submission" date="2023-08" db="EMBL/GenBank/DDBJ databases">
        <title>Rhodoferax potami sp. nov. and Rhodoferax mekongensis sp. nov., isolated from the Mekong River in Thailand.</title>
        <authorList>
            <person name="Kitikhun S."/>
            <person name="Charoenyingcharoen P."/>
            <person name="Siriarchawattana P."/>
            <person name="Likhitrattanapisal S."/>
            <person name="Nilsakha T."/>
            <person name="Chanpet A."/>
            <person name="Rattanawaree P."/>
            <person name="Ingsriswang S."/>
        </authorList>
    </citation>
    <scope>NUCLEOTIDE SEQUENCE [LARGE SCALE GENOMIC DNA]</scope>
    <source>
        <strain evidence="1 2">TBRC 17660</strain>
    </source>
</reference>
<proteinExistence type="predicted"/>
<dbReference type="SUPFAM" id="SSF101327">
    <property type="entry name" value="YgfB-like"/>
    <property type="match status" value="1"/>
</dbReference>
<organism evidence="1 2">
    <name type="scientific">Rhodoferax potami</name>
    <dbReference type="NCBI Taxonomy" id="3068338"/>
    <lineage>
        <taxon>Bacteria</taxon>
        <taxon>Pseudomonadati</taxon>
        <taxon>Pseudomonadota</taxon>
        <taxon>Betaproteobacteria</taxon>
        <taxon>Burkholderiales</taxon>
        <taxon>Comamonadaceae</taxon>
        <taxon>Rhodoferax</taxon>
    </lineage>
</organism>
<dbReference type="InterPro" id="IPR036255">
    <property type="entry name" value="YgfB-like_sf"/>
</dbReference>